<gene>
    <name evidence="12" type="ORF">DWU99_00360</name>
</gene>
<sequence>MPESPSPTPKASNPRLRAVLGHEFFAPYLWKRRIALWSGAVLVALAAILFARASDWAFGLFQKIVAHGIWIPLIMTPTVFGLLCWVTQGRLRAARGSGIPQAIASIHIEDESFRARMLALPIAASKMVLTILALVVGASIGREGPTVHVGAGLFYSLGRRFGFTDAKAISRFILAGGAAGIAAAFNTPLAGVVFAIEELAGTFEHRFSGLLLTAVIVGGVVSLGINGNYAYFGTVETSLPLGHAWLAVLECGVVGGLLGGLFARLILLSRRGPLAAVGRLRERYPVSFAVGCGFALAVLGVISHNAVYGTGYAQAREFVQQDPVTAGHAFGLYKLLANVVSYWAGIPGGIFSPALAVGAGIGHNIAYFLPHAPEAAVVLLGMSAYLSGVTGAPLTSAVIAMELTNNQDMVIPIMAACLLARAAASIFSPTPVYKDFAERMMQDFERQHAWHAEAEKQQNDVDDVEEIGATDAYGEPVEPTETPAKDSDR</sequence>
<dbReference type="Pfam" id="PF00654">
    <property type="entry name" value="Voltage_CLC"/>
    <property type="match status" value="1"/>
</dbReference>
<evidence type="ECO:0000256" key="3">
    <source>
        <dbReference type="ARBA" id="ARBA00022692"/>
    </source>
</evidence>
<evidence type="ECO:0000256" key="9">
    <source>
        <dbReference type="ARBA" id="ARBA00023303"/>
    </source>
</evidence>
<feature type="transmembrane region" description="Helical" evidence="11">
    <location>
        <begin position="118"/>
        <end position="140"/>
    </location>
</feature>
<dbReference type="PRINTS" id="PR00762">
    <property type="entry name" value="CLCHANNEL"/>
</dbReference>
<evidence type="ECO:0000256" key="1">
    <source>
        <dbReference type="ARBA" id="ARBA00004141"/>
    </source>
</evidence>
<feature type="region of interest" description="Disordered" evidence="10">
    <location>
        <begin position="453"/>
        <end position="489"/>
    </location>
</feature>
<dbReference type="Gene3D" id="1.10.3080.10">
    <property type="entry name" value="Clc chloride channel"/>
    <property type="match status" value="1"/>
</dbReference>
<feature type="transmembrane region" description="Helical" evidence="11">
    <location>
        <begin position="34"/>
        <end position="52"/>
    </location>
</feature>
<keyword evidence="9" id="KW-0407">Ion channel</keyword>
<evidence type="ECO:0000313" key="12">
    <source>
        <dbReference type="EMBL" id="RDS85764.1"/>
    </source>
</evidence>
<evidence type="ECO:0000256" key="10">
    <source>
        <dbReference type="SAM" id="MobiDB-lite"/>
    </source>
</evidence>
<comment type="caution">
    <text evidence="12">The sequence shown here is derived from an EMBL/GenBank/DDBJ whole genome shotgun (WGS) entry which is preliminary data.</text>
</comment>
<feature type="transmembrane region" description="Helical" evidence="11">
    <location>
        <begin position="244"/>
        <end position="267"/>
    </location>
</feature>
<dbReference type="Proteomes" id="UP000255334">
    <property type="component" value="Unassembled WGS sequence"/>
</dbReference>
<feature type="transmembrane region" description="Helical" evidence="11">
    <location>
        <begin position="64"/>
        <end position="86"/>
    </location>
</feature>
<evidence type="ECO:0000256" key="4">
    <source>
        <dbReference type="ARBA" id="ARBA00022989"/>
    </source>
</evidence>
<dbReference type="EMBL" id="QRBF01000001">
    <property type="protein sequence ID" value="RDS85764.1"/>
    <property type="molecule type" value="Genomic_DNA"/>
</dbReference>
<dbReference type="OrthoDB" id="9767361at2"/>
<dbReference type="SUPFAM" id="SSF81340">
    <property type="entry name" value="Clc chloride channel"/>
    <property type="match status" value="1"/>
</dbReference>
<evidence type="ECO:0000256" key="11">
    <source>
        <dbReference type="SAM" id="Phobius"/>
    </source>
</evidence>
<comment type="subcellular location">
    <subcellularLocation>
        <location evidence="1">Membrane</location>
        <topology evidence="1">Multi-pass membrane protein</topology>
    </subcellularLocation>
</comment>
<keyword evidence="4 11" id="KW-1133">Transmembrane helix</keyword>
<feature type="transmembrane region" description="Helical" evidence="11">
    <location>
        <begin position="411"/>
        <end position="433"/>
    </location>
</feature>
<evidence type="ECO:0000256" key="2">
    <source>
        <dbReference type="ARBA" id="ARBA00022448"/>
    </source>
</evidence>
<evidence type="ECO:0000256" key="5">
    <source>
        <dbReference type="ARBA" id="ARBA00023065"/>
    </source>
</evidence>
<keyword evidence="6 11" id="KW-0472">Membrane</keyword>
<dbReference type="InterPro" id="IPR050368">
    <property type="entry name" value="ClC-type_chloride_channel"/>
</dbReference>
<dbReference type="RefSeq" id="WP_115476015.1">
    <property type="nucleotide sequence ID" value="NZ_QRBF01000001.1"/>
</dbReference>
<keyword evidence="2" id="KW-0813">Transport</keyword>
<keyword evidence="5" id="KW-0406">Ion transport</keyword>
<keyword evidence="13" id="KW-1185">Reference proteome</keyword>
<feature type="transmembrane region" description="Helical" evidence="11">
    <location>
        <begin position="288"/>
        <end position="308"/>
    </location>
</feature>
<accession>A0A370XBG7</accession>
<dbReference type="GO" id="GO:0034707">
    <property type="term" value="C:chloride channel complex"/>
    <property type="evidence" value="ECO:0007669"/>
    <property type="project" value="UniProtKB-KW"/>
</dbReference>
<dbReference type="CDD" id="cd01034">
    <property type="entry name" value="EriC_like"/>
    <property type="match status" value="1"/>
</dbReference>
<keyword evidence="8" id="KW-0868">Chloride</keyword>
<reference evidence="12 13" key="1">
    <citation type="submission" date="2018-07" db="EMBL/GenBank/DDBJ databases">
        <title>Dyella monticola sp. nov. and Dyella psychrodurans sp. nov. isolated from monsoon evergreen broad-leaved forest soil of Dinghu Mountain, China.</title>
        <authorList>
            <person name="Gao Z."/>
            <person name="Qiu L."/>
        </authorList>
    </citation>
    <scope>NUCLEOTIDE SEQUENCE [LARGE SCALE GENOMIC DNA]</scope>
    <source>
        <strain evidence="12 13">4MSK11</strain>
    </source>
</reference>
<feature type="transmembrane region" description="Helical" evidence="11">
    <location>
        <begin position="208"/>
        <end position="232"/>
    </location>
</feature>
<organism evidence="12 13">
    <name type="scientific">Dyella psychrodurans</name>
    <dbReference type="NCBI Taxonomy" id="1927960"/>
    <lineage>
        <taxon>Bacteria</taxon>
        <taxon>Pseudomonadati</taxon>
        <taxon>Pseudomonadota</taxon>
        <taxon>Gammaproteobacteria</taxon>
        <taxon>Lysobacterales</taxon>
        <taxon>Rhodanobacteraceae</taxon>
        <taxon>Dyella</taxon>
    </lineage>
</organism>
<protein>
    <submittedName>
        <fullName evidence="12">Chloride channel protein</fullName>
    </submittedName>
</protein>
<evidence type="ECO:0000256" key="6">
    <source>
        <dbReference type="ARBA" id="ARBA00023136"/>
    </source>
</evidence>
<feature type="transmembrane region" description="Helical" evidence="11">
    <location>
        <begin position="376"/>
        <end position="399"/>
    </location>
</feature>
<evidence type="ECO:0000256" key="8">
    <source>
        <dbReference type="ARBA" id="ARBA00023214"/>
    </source>
</evidence>
<dbReference type="InterPro" id="IPR014743">
    <property type="entry name" value="Cl-channel_core"/>
</dbReference>
<dbReference type="PANTHER" id="PTHR43427:SF6">
    <property type="entry name" value="CHLORIDE CHANNEL PROTEIN CLC-E"/>
    <property type="match status" value="1"/>
</dbReference>
<dbReference type="InterPro" id="IPR001807">
    <property type="entry name" value="ClC"/>
</dbReference>
<dbReference type="AlphaFoldDB" id="A0A370XBG7"/>
<name>A0A370XBG7_9GAMM</name>
<dbReference type="PANTHER" id="PTHR43427">
    <property type="entry name" value="CHLORIDE CHANNEL PROTEIN CLC-E"/>
    <property type="match status" value="1"/>
</dbReference>
<proteinExistence type="predicted"/>
<dbReference type="GO" id="GO:0005254">
    <property type="term" value="F:chloride channel activity"/>
    <property type="evidence" value="ECO:0007669"/>
    <property type="project" value="UniProtKB-KW"/>
</dbReference>
<keyword evidence="3 11" id="KW-0812">Transmembrane</keyword>
<feature type="transmembrane region" description="Helical" evidence="11">
    <location>
        <begin position="342"/>
        <end position="369"/>
    </location>
</feature>
<feature type="transmembrane region" description="Helical" evidence="11">
    <location>
        <begin position="172"/>
        <end position="196"/>
    </location>
</feature>
<evidence type="ECO:0000313" key="13">
    <source>
        <dbReference type="Proteomes" id="UP000255334"/>
    </source>
</evidence>
<evidence type="ECO:0000256" key="7">
    <source>
        <dbReference type="ARBA" id="ARBA00023173"/>
    </source>
</evidence>
<keyword evidence="7" id="KW-0869">Chloride channel</keyword>